<accession>H0I145</accession>
<dbReference type="EMBL" id="AHAM01000277">
    <property type="protein sequence ID" value="EHK53292.1"/>
    <property type="molecule type" value="Genomic_DNA"/>
</dbReference>
<dbReference type="AlphaFoldDB" id="H0I145"/>
<protein>
    <submittedName>
        <fullName evidence="1">Uncharacterized protein</fullName>
    </submittedName>
</protein>
<dbReference type="PATRIC" id="fig|1107882.3.peg.5980"/>
<organism evidence="1 2">
    <name type="scientific">Mesorhizobium alhagi CCNWXJ12-2</name>
    <dbReference type="NCBI Taxonomy" id="1107882"/>
    <lineage>
        <taxon>Bacteria</taxon>
        <taxon>Pseudomonadati</taxon>
        <taxon>Pseudomonadota</taxon>
        <taxon>Alphaproteobacteria</taxon>
        <taxon>Hyphomicrobiales</taxon>
        <taxon>Phyllobacteriaceae</taxon>
        <taxon>Allomesorhizobium</taxon>
    </lineage>
</organism>
<reference evidence="1 2" key="1">
    <citation type="journal article" date="2012" name="J. Bacteriol.">
        <title>Draft Genome Sequence of Mesorhizobium alhagi CCNWXJ12-2T, a Novel Salt-Resistant Species Isolated from the Desert of Northwestern China.</title>
        <authorList>
            <person name="Zhou M."/>
            <person name="Chen W."/>
            <person name="Chen H."/>
            <person name="Wei G."/>
        </authorList>
    </citation>
    <scope>NUCLEOTIDE SEQUENCE [LARGE SCALE GENOMIC DNA]</scope>
    <source>
        <strain evidence="1 2">CCNWXJ12-2</strain>
    </source>
</reference>
<gene>
    <name evidence="1" type="ORF">MAXJ12_30912</name>
</gene>
<sequence length="47" mass="5581">MLGRRRRARTKQERTLVAYDRFSKHKRTCPEGVVSIEFSFALGQIKR</sequence>
<keyword evidence="2" id="KW-1185">Reference proteome</keyword>
<evidence type="ECO:0000313" key="2">
    <source>
        <dbReference type="Proteomes" id="UP000003250"/>
    </source>
</evidence>
<proteinExistence type="predicted"/>
<name>H0I145_9HYPH</name>
<dbReference type="Proteomes" id="UP000003250">
    <property type="component" value="Unassembled WGS sequence"/>
</dbReference>
<evidence type="ECO:0000313" key="1">
    <source>
        <dbReference type="EMBL" id="EHK53292.1"/>
    </source>
</evidence>